<evidence type="ECO:0000256" key="3">
    <source>
        <dbReference type="PROSITE-ProRule" id="PRU00221"/>
    </source>
</evidence>
<feature type="repeat" description="WD" evidence="3">
    <location>
        <begin position="242"/>
        <end position="283"/>
    </location>
</feature>
<accession>A0A9P7A213</accession>
<feature type="repeat" description="WD" evidence="3">
    <location>
        <begin position="284"/>
        <end position="318"/>
    </location>
</feature>
<comment type="caution">
    <text evidence="5">The sequence shown here is derived from an EMBL/GenBank/DDBJ whole genome shotgun (WGS) entry which is preliminary data.</text>
</comment>
<dbReference type="InterPro" id="IPR015943">
    <property type="entry name" value="WD40/YVTN_repeat-like_dom_sf"/>
</dbReference>
<feature type="repeat" description="WD" evidence="3">
    <location>
        <begin position="115"/>
        <end position="156"/>
    </location>
</feature>
<sequence length="651" mass="72749">MTSGPSARPILEEASTPAVQAKRSTPKHEFEGHEEDICDFIFLHDNVHIVSGSEDGTMRKWNCDTGRRVGKPWKGEGGRIFALALSPDGTIVACGREDGSVQRWTTHGKMIKGVWTGHSKAVHSLSWSPSGSHFSSGSEDGTIFIRQAKSGKVTVGPIETQHNTVLALAYSPSGDRITSGGKFQGMIYIWDAKTGKSVLGPIQFKDRSPVTSLVWLDNTKICCASDLFIRFFDSKSGQLLHRFHHHNHVNSIALSPKHNVLACVGRNGMVELWDTESHESLGQPFHHHDDLYHVSFSRDGRYVAYSGENGKLTLWTVKDIAPQLPAPTLLPQSDRRSTQQETRPNSPSSSCLDADATGGGGFIEEAHDDPYNNFFQSSQQSLPSASPGSHLPNLSLARHFWKGIFRRRPPPDNSIPKERSKRKFFTRRARSDSPLELATIKPNQPVPEGKMGEGEGEQGENINDVSAVWTLAHWYLNVTAVSMILRMISSATERMKANSEMMVLLPTRRAHRLMIALPPPISTARIIENSGNDWCRLETKFLHSVPHIPALDLHMHPNQYCANPGTGILAYSQQDPLDVPSMLLLAAMKIDMALLLNRMRKRLQPCFARMMMWPTFQRDQVNLQWWHKCLKDGLHKHIPRQAGQKKSSMKE</sequence>
<dbReference type="CDD" id="cd00200">
    <property type="entry name" value="WD40"/>
    <property type="match status" value="1"/>
</dbReference>
<evidence type="ECO:0000256" key="4">
    <source>
        <dbReference type="SAM" id="MobiDB-lite"/>
    </source>
</evidence>
<dbReference type="Pfam" id="PF00400">
    <property type="entry name" value="WD40"/>
    <property type="match status" value="6"/>
</dbReference>
<dbReference type="Proteomes" id="UP000714275">
    <property type="component" value="Unassembled WGS sequence"/>
</dbReference>
<dbReference type="OrthoDB" id="10251741at2759"/>
<dbReference type="SUPFAM" id="SSF50978">
    <property type="entry name" value="WD40 repeat-like"/>
    <property type="match status" value="1"/>
</dbReference>
<name>A0A9P7A213_9AGAM</name>
<feature type="repeat" description="WD" evidence="3">
    <location>
        <begin position="73"/>
        <end position="104"/>
    </location>
</feature>
<evidence type="ECO:0000256" key="1">
    <source>
        <dbReference type="ARBA" id="ARBA00022574"/>
    </source>
</evidence>
<evidence type="ECO:0000313" key="6">
    <source>
        <dbReference type="Proteomes" id="UP000714275"/>
    </source>
</evidence>
<dbReference type="PROSITE" id="PS50294">
    <property type="entry name" value="WD_REPEATS_REGION"/>
    <property type="match status" value="2"/>
</dbReference>
<dbReference type="Gene3D" id="2.130.10.10">
    <property type="entry name" value="YVTN repeat-like/Quinoprotein amine dehydrogenase"/>
    <property type="match status" value="2"/>
</dbReference>
<dbReference type="InterPro" id="IPR001680">
    <property type="entry name" value="WD40_rpt"/>
</dbReference>
<protein>
    <submittedName>
        <fullName evidence="5">WD40-repeat-containing domain protein</fullName>
    </submittedName>
</protein>
<feature type="region of interest" description="Disordered" evidence="4">
    <location>
        <begin position="407"/>
        <end position="459"/>
    </location>
</feature>
<dbReference type="EMBL" id="JABBWD010000008">
    <property type="protein sequence ID" value="KAG1780613.1"/>
    <property type="molecule type" value="Genomic_DNA"/>
</dbReference>
<gene>
    <name evidence="5" type="ORF">EV702DRAFT_730868</name>
</gene>
<evidence type="ECO:0000256" key="2">
    <source>
        <dbReference type="ARBA" id="ARBA00022737"/>
    </source>
</evidence>
<organism evidence="5 6">
    <name type="scientific">Suillus placidus</name>
    <dbReference type="NCBI Taxonomy" id="48579"/>
    <lineage>
        <taxon>Eukaryota</taxon>
        <taxon>Fungi</taxon>
        <taxon>Dikarya</taxon>
        <taxon>Basidiomycota</taxon>
        <taxon>Agaricomycotina</taxon>
        <taxon>Agaricomycetes</taxon>
        <taxon>Agaricomycetidae</taxon>
        <taxon>Boletales</taxon>
        <taxon>Suillineae</taxon>
        <taxon>Suillaceae</taxon>
        <taxon>Suillus</taxon>
    </lineage>
</organism>
<feature type="compositionally biased region" description="Low complexity" evidence="4">
    <location>
        <begin position="376"/>
        <end position="389"/>
    </location>
</feature>
<keyword evidence="2" id="KW-0677">Repeat</keyword>
<feature type="compositionally biased region" description="Polar residues" evidence="4">
    <location>
        <begin position="339"/>
        <end position="351"/>
    </location>
</feature>
<dbReference type="AlphaFoldDB" id="A0A9P7A213"/>
<feature type="compositionally biased region" description="Basic residues" evidence="4">
    <location>
        <begin position="419"/>
        <end position="428"/>
    </location>
</feature>
<feature type="repeat" description="WD" evidence="3">
    <location>
        <begin position="30"/>
        <end position="71"/>
    </location>
</feature>
<dbReference type="PROSITE" id="PS50082">
    <property type="entry name" value="WD_REPEATS_2"/>
    <property type="match status" value="5"/>
</dbReference>
<feature type="region of interest" description="Disordered" evidence="4">
    <location>
        <begin position="325"/>
        <end position="389"/>
    </location>
</feature>
<keyword evidence="1 3" id="KW-0853">WD repeat</keyword>
<dbReference type="PANTHER" id="PTHR22847">
    <property type="entry name" value="WD40 REPEAT PROTEIN"/>
    <property type="match status" value="1"/>
</dbReference>
<evidence type="ECO:0000313" key="5">
    <source>
        <dbReference type="EMBL" id="KAG1780613.1"/>
    </source>
</evidence>
<reference evidence="5" key="1">
    <citation type="journal article" date="2020" name="New Phytol.">
        <title>Comparative genomics reveals dynamic genome evolution in host specialist ectomycorrhizal fungi.</title>
        <authorList>
            <person name="Lofgren L.A."/>
            <person name="Nguyen N.H."/>
            <person name="Vilgalys R."/>
            <person name="Ruytinx J."/>
            <person name="Liao H.L."/>
            <person name="Branco S."/>
            <person name="Kuo A."/>
            <person name="LaButti K."/>
            <person name="Lipzen A."/>
            <person name="Andreopoulos W."/>
            <person name="Pangilinan J."/>
            <person name="Riley R."/>
            <person name="Hundley H."/>
            <person name="Na H."/>
            <person name="Barry K."/>
            <person name="Grigoriev I.V."/>
            <person name="Stajich J.E."/>
            <person name="Kennedy P.G."/>
        </authorList>
    </citation>
    <scope>NUCLEOTIDE SEQUENCE</scope>
    <source>
        <strain evidence="5">DOB743</strain>
    </source>
</reference>
<dbReference type="GO" id="GO:1990234">
    <property type="term" value="C:transferase complex"/>
    <property type="evidence" value="ECO:0007669"/>
    <property type="project" value="UniProtKB-ARBA"/>
</dbReference>
<proteinExistence type="predicted"/>
<dbReference type="SMART" id="SM00320">
    <property type="entry name" value="WD40"/>
    <property type="match status" value="7"/>
</dbReference>
<keyword evidence="6" id="KW-1185">Reference proteome</keyword>
<dbReference type="PANTHER" id="PTHR22847:SF637">
    <property type="entry name" value="WD REPEAT DOMAIN 5B"/>
    <property type="match status" value="1"/>
</dbReference>
<dbReference type="InterPro" id="IPR036322">
    <property type="entry name" value="WD40_repeat_dom_sf"/>
</dbReference>